<dbReference type="PANTHER" id="PTHR15948">
    <property type="entry name" value="G-PROTEIN COUPLED RECEPTOR 89-RELATED"/>
    <property type="match status" value="1"/>
</dbReference>
<evidence type="ECO:0000313" key="10">
    <source>
        <dbReference type="Proteomes" id="UP000243217"/>
    </source>
</evidence>
<feature type="transmembrane region" description="Helical" evidence="6">
    <location>
        <begin position="319"/>
        <end position="344"/>
    </location>
</feature>
<evidence type="ECO:0000313" key="9">
    <source>
        <dbReference type="EMBL" id="OQR95660.1"/>
    </source>
</evidence>
<feature type="transmembrane region" description="Helical" evidence="6">
    <location>
        <begin position="397"/>
        <end position="421"/>
    </location>
</feature>
<keyword evidence="10" id="KW-1185">Reference proteome</keyword>
<evidence type="ECO:0000256" key="5">
    <source>
        <dbReference type="SAM" id="Coils"/>
    </source>
</evidence>
<evidence type="ECO:0000256" key="1">
    <source>
        <dbReference type="ARBA" id="ARBA00004141"/>
    </source>
</evidence>
<evidence type="ECO:0000256" key="4">
    <source>
        <dbReference type="ARBA" id="ARBA00023136"/>
    </source>
</evidence>
<dbReference type="GO" id="GO:0016020">
    <property type="term" value="C:membrane"/>
    <property type="evidence" value="ECO:0007669"/>
    <property type="project" value="UniProtKB-SubCell"/>
</dbReference>
<accession>A0A1V9ZCU1</accession>
<keyword evidence="5" id="KW-0175">Coiled coil</keyword>
<dbReference type="Pfam" id="PF12537">
    <property type="entry name" value="GPHR_N"/>
    <property type="match status" value="1"/>
</dbReference>
<reference evidence="9 10" key="1">
    <citation type="journal article" date="2014" name="Genome Biol. Evol.">
        <title>The secreted proteins of Achlya hypogyna and Thraustotheca clavata identify the ancestral oomycete secretome and reveal gene acquisitions by horizontal gene transfer.</title>
        <authorList>
            <person name="Misner I."/>
            <person name="Blouin N."/>
            <person name="Leonard G."/>
            <person name="Richards T.A."/>
            <person name="Lane C.E."/>
        </authorList>
    </citation>
    <scope>NUCLEOTIDE SEQUENCE [LARGE SCALE GENOMIC DNA]</scope>
    <source>
        <strain evidence="9 10">ATCC 34112</strain>
    </source>
</reference>
<evidence type="ECO:0000256" key="3">
    <source>
        <dbReference type="ARBA" id="ARBA00022989"/>
    </source>
</evidence>
<dbReference type="STRING" id="74557.A0A1V9ZCU1"/>
<feature type="transmembrane region" description="Helical" evidence="6">
    <location>
        <begin position="356"/>
        <end position="377"/>
    </location>
</feature>
<feature type="non-terminal residue" evidence="9">
    <location>
        <position position="1"/>
    </location>
</feature>
<gene>
    <name evidence="9" type="ORF">THRCLA_07683</name>
</gene>
<evidence type="ECO:0000259" key="7">
    <source>
        <dbReference type="Pfam" id="PF12430"/>
    </source>
</evidence>
<feature type="domain" description="Abscisic acid G-protein coupled receptor-like" evidence="7">
    <location>
        <begin position="251"/>
        <end position="420"/>
    </location>
</feature>
<dbReference type="Pfam" id="PF12430">
    <property type="entry name" value="ABA_GPCR"/>
    <property type="match status" value="1"/>
</dbReference>
<feature type="transmembrane region" description="Helical" evidence="6">
    <location>
        <begin position="262"/>
        <end position="284"/>
    </location>
</feature>
<dbReference type="InterPro" id="IPR025969">
    <property type="entry name" value="ABA_GPCR_dom"/>
</dbReference>
<comment type="caution">
    <text evidence="9">The sequence shown here is derived from an EMBL/GenBank/DDBJ whole genome shotgun (WGS) entry which is preliminary data.</text>
</comment>
<feature type="transmembrane region" description="Helical" evidence="6">
    <location>
        <begin position="74"/>
        <end position="91"/>
    </location>
</feature>
<comment type="subcellular location">
    <subcellularLocation>
        <location evidence="1">Membrane</location>
        <topology evidence="1">Multi-pass membrane protein</topology>
    </subcellularLocation>
</comment>
<dbReference type="OrthoDB" id="264392at2759"/>
<proteinExistence type="predicted"/>
<dbReference type="AlphaFoldDB" id="A0A1V9ZCU1"/>
<sequence length="439" mass="50845">DTGLFTRFLFCLCFTCSVSVLEVVIFELADILPMATRQWVWEMDLIVLAFLIAYAIPMVLVFTLAREQQCRRRTAIVLATAFEVVFLYAFWKLGDYVALVQERETNAPRSIAWFVSLEAVVSRVSFLGVNFMAILSGFGAVNAPYEYMTMFWRTVEEEDVRCLEKRLQQNLEMVISKKKRIATEKKFVSISQYAHETHNPLQKLWRWVRPIETKETYLENLKKEVESLETLGQELFLEIHAMRELQVCAAEKRTLKGRFFNVIGYAFCGFCFYKMIMSTINVVFNRDRDKDPITNAMEKILYLWPSFSSWINVRFISDISSLALVGILVFSQTRGFLLILLKVFRMFSSSVSSNSVVLFLAHLMGMYFVSSFVMMRMNLPTQHKLNIDAVLGPIDYYVYYCWFDIIFVASALVSIGILVLLTSSKVSRTARDSLHDKYP</sequence>
<keyword evidence="2 6" id="KW-0812">Transmembrane</keyword>
<keyword evidence="4 6" id="KW-0472">Membrane</keyword>
<organism evidence="9 10">
    <name type="scientific">Thraustotheca clavata</name>
    <dbReference type="NCBI Taxonomy" id="74557"/>
    <lineage>
        <taxon>Eukaryota</taxon>
        <taxon>Sar</taxon>
        <taxon>Stramenopiles</taxon>
        <taxon>Oomycota</taxon>
        <taxon>Saprolegniomycetes</taxon>
        <taxon>Saprolegniales</taxon>
        <taxon>Achlyaceae</taxon>
        <taxon>Thraustotheca</taxon>
    </lineage>
</organism>
<dbReference type="InterPro" id="IPR015672">
    <property type="entry name" value="GPHR/GTG"/>
</dbReference>
<dbReference type="EMBL" id="JNBS01002065">
    <property type="protein sequence ID" value="OQR95660.1"/>
    <property type="molecule type" value="Genomic_DNA"/>
</dbReference>
<dbReference type="InterPro" id="IPR022535">
    <property type="entry name" value="Golgi_pH-regulator_cons_dom"/>
</dbReference>
<feature type="transmembrane region" description="Helical" evidence="6">
    <location>
        <begin position="7"/>
        <end position="26"/>
    </location>
</feature>
<feature type="transmembrane region" description="Helical" evidence="6">
    <location>
        <begin position="111"/>
        <end position="141"/>
    </location>
</feature>
<keyword evidence="3 6" id="KW-1133">Transmembrane helix</keyword>
<dbReference type="PANTHER" id="PTHR15948:SF0">
    <property type="entry name" value="GOLGI PH REGULATOR A-RELATED"/>
    <property type="match status" value="1"/>
</dbReference>
<feature type="domain" description="Golgi pH regulator conserved" evidence="8">
    <location>
        <begin position="115"/>
        <end position="181"/>
    </location>
</feature>
<evidence type="ECO:0000259" key="8">
    <source>
        <dbReference type="Pfam" id="PF12537"/>
    </source>
</evidence>
<dbReference type="Proteomes" id="UP000243217">
    <property type="component" value="Unassembled WGS sequence"/>
</dbReference>
<evidence type="ECO:0000256" key="2">
    <source>
        <dbReference type="ARBA" id="ARBA00022692"/>
    </source>
</evidence>
<name>A0A1V9ZCU1_9STRA</name>
<feature type="coiled-coil region" evidence="5">
    <location>
        <begin position="211"/>
        <end position="238"/>
    </location>
</feature>
<protein>
    <submittedName>
        <fullName evidence="9">Uncharacterized protein</fullName>
    </submittedName>
</protein>
<feature type="transmembrane region" description="Helical" evidence="6">
    <location>
        <begin position="46"/>
        <end position="65"/>
    </location>
</feature>
<evidence type="ECO:0000256" key="6">
    <source>
        <dbReference type="SAM" id="Phobius"/>
    </source>
</evidence>